<evidence type="ECO:0000256" key="3">
    <source>
        <dbReference type="ARBA" id="ARBA00023134"/>
    </source>
</evidence>
<evidence type="ECO:0000313" key="7">
    <source>
        <dbReference type="Proteomes" id="UP000515908"/>
    </source>
</evidence>
<keyword evidence="6" id="KW-0675">Receptor</keyword>
<feature type="binding site" evidence="4">
    <location>
        <begin position="14"/>
        <end position="21"/>
    </location>
    <ligand>
        <name>GTP</name>
        <dbReference type="ChEBI" id="CHEBI:37565"/>
    </ligand>
</feature>
<dbReference type="GO" id="GO:0003924">
    <property type="term" value="F:GTPase activity"/>
    <property type="evidence" value="ECO:0007669"/>
    <property type="project" value="InterPro"/>
</dbReference>
<evidence type="ECO:0000256" key="5">
    <source>
        <dbReference type="PIRSR" id="PIRSR606689-2"/>
    </source>
</evidence>
<feature type="binding site" evidence="5">
    <location>
        <position position="21"/>
    </location>
    <ligand>
        <name>Mg(2+)</name>
        <dbReference type="ChEBI" id="CHEBI:18420"/>
    </ligand>
</feature>
<dbReference type="Gene3D" id="3.40.50.300">
    <property type="entry name" value="P-loop containing nucleotide triphosphate hydrolases"/>
    <property type="match status" value="1"/>
</dbReference>
<dbReference type="GO" id="GO:0005525">
    <property type="term" value="F:GTP binding"/>
    <property type="evidence" value="ECO:0007669"/>
    <property type="project" value="UniProtKB-KW"/>
</dbReference>
<dbReference type="PROSITE" id="PS51422">
    <property type="entry name" value="SAR1"/>
    <property type="match status" value="1"/>
</dbReference>
<dbReference type="PROSITE" id="PS51417">
    <property type="entry name" value="ARF"/>
    <property type="match status" value="1"/>
</dbReference>
<dbReference type="SMART" id="SM00178">
    <property type="entry name" value="SAR"/>
    <property type="match status" value="1"/>
</dbReference>
<dbReference type="VEuPathDB" id="TriTrypDB:ADEAN_000696000"/>
<dbReference type="SUPFAM" id="SSF52540">
    <property type="entry name" value="P-loop containing nucleoside triphosphate hydrolases"/>
    <property type="match status" value="1"/>
</dbReference>
<keyword evidence="5" id="KW-0460">Magnesium</keyword>
<feature type="binding site" evidence="4">
    <location>
        <begin position="138"/>
        <end position="141"/>
    </location>
    <ligand>
        <name>GTP</name>
        <dbReference type="ChEBI" id="CHEBI:37565"/>
    </ligand>
</feature>
<dbReference type="OrthoDB" id="2011769at2759"/>
<gene>
    <name evidence="6" type="ORF">ADEAN_000696000</name>
</gene>
<dbReference type="PROSITE" id="PS51419">
    <property type="entry name" value="RAB"/>
    <property type="match status" value="1"/>
</dbReference>
<dbReference type="InterPro" id="IPR006689">
    <property type="entry name" value="Small_GTPase_ARF/SAR"/>
</dbReference>
<reference evidence="6 7" key="1">
    <citation type="submission" date="2020-08" db="EMBL/GenBank/DDBJ databases">
        <authorList>
            <person name="Newling K."/>
            <person name="Davey J."/>
            <person name="Forrester S."/>
        </authorList>
    </citation>
    <scope>NUCLEOTIDE SEQUENCE [LARGE SCALE GENOMIC DNA]</scope>
    <source>
        <strain evidence="7">Crithidia deanei Carvalho (ATCC PRA-265)</strain>
    </source>
</reference>
<sequence length="201" mass="22074">MGQSKTKVSIIVCGLDNSGKSTILNHFKPDKEKSETINATLGYTTEQLTLKYTPLKQAGGDQPKARTVECTAFDMGGAKKFRTLWESYYNGVDGVVFVVDSADALRMSVVKDEIQQMLENADLSSGDAAGVPVLFFANKMDIQNAKNPAELTEILELADIIVDRPYNIFASDARKGVGLEEGMQWLQSEMLKRADKAKAKK</sequence>
<keyword evidence="7" id="KW-1185">Reference proteome</keyword>
<dbReference type="GO" id="GO:0046872">
    <property type="term" value="F:metal ion binding"/>
    <property type="evidence" value="ECO:0007669"/>
    <property type="project" value="UniProtKB-KW"/>
</dbReference>
<keyword evidence="6" id="KW-0808">Transferase</keyword>
<dbReference type="InterPro" id="IPR027417">
    <property type="entry name" value="P-loop_NTPase"/>
</dbReference>
<proteinExistence type="inferred from homology"/>
<dbReference type="NCBIfam" id="TIGR00231">
    <property type="entry name" value="small_GTP"/>
    <property type="match status" value="1"/>
</dbReference>
<dbReference type="PANTHER" id="PTHR11711">
    <property type="entry name" value="ADP RIBOSYLATION FACTOR-RELATED"/>
    <property type="match status" value="1"/>
</dbReference>
<feature type="binding site" evidence="4">
    <location>
        <position position="77"/>
    </location>
    <ligand>
        <name>GTP</name>
        <dbReference type="ChEBI" id="CHEBI:37565"/>
    </ligand>
</feature>
<organism evidence="6 7">
    <name type="scientific">Angomonas deanei</name>
    <dbReference type="NCBI Taxonomy" id="59799"/>
    <lineage>
        <taxon>Eukaryota</taxon>
        <taxon>Discoba</taxon>
        <taxon>Euglenozoa</taxon>
        <taxon>Kinetoplastea</taxon>
        <taxon>Metakinetoplastina</taxon>
        <taxon>Trypanosomatida</taxon>
        <taxon>Trypanosomatidae</taxon>
        <taxon>Strigomonadinae</taxon>
        <taxon>Angomonas</taxon>
    </lineage>
</organism>
<evidence type="ECO:0000313" key="6">
    <source>
        <dbReference type="EMBL" id="CAD2219455.1"/>
    </source>
</evidence>
<dbReference type="GO" id="GO:0016301">
    <property type="term" value="F:kinase activity"/>
    <property type="evidence" value="ECO:0007669"/>
    <property type="project" value="UniProtKB-KW"/>
</dbReference>
<keyword evidence="6" id="KW-0418">Kinase</keyword>
<feature type="binding site" evidence="5">
    <location>
        <position position="40"/>
    </location>
    <ligand>
        <name>Mg(2+)</name>
        <dbReference type="ChEBI" id="CHEBI:18420"/>
    </ligand>
</feature>
<evidence type="ECO:0000256" key="1">
    <source>
        <dbReference type="ARBA" id="ARBA00010290"/>
    </source>
</evidence>
<dbReference type="PRINTS" id="PR00328">
    <property type="entry name" value="SAR1GTPBP"/>
</dbReference>
<keyword evidence="5" id="KW-0479">Metal-binding</keyword>
<comment type="similarity">
    <text evidence="1">Belongs to the small GTPase superfamily. Arf family.</text>
</comment>
<evidence type="ECO:0000256" key="4">
    <source>
        <dbReference type="PIRSR" id="PIRSR606689-1"/>
    </source>
</evidence>
<dbReference type="EMBL" id="LR877158">
    <property type="protein sequence ID" value="CAD2219455.1"/>
    <property type="molecule type" value="Genomic_DNA"/>
</dbReference>
<dbReference type="Pfam" id="PF00025">
    <property type="entry name" value="Arf"/>
    <property type="match status" value="1"/>
</dbReference>
<protein>
    <submittedName>
        <fullName evidence="6">ADP-ribosylation factor family/Signal recognition particle receptor beta subunit/50S ribosome-binding GTPase/Ras of Complex, Roc, domain of DAPkinase/Ras family, putative</fullName>
    </submittedName>
</protein>
<accession>S9U324</accession>
<keyword evidence="2 4" id="KW-0547">Nucleotide-binding</keyword>
<evidence type="ECO:0000256" key="2">
    <source>
        <dbReference type="ARBA" id="ARBA00022741"/>
    </source>
</evidence>
<dbReference type="FunFam" id="3.40.50.300:FF:001166">
    <property type="entry name" value="ADP-ribosylation factor D"/>
    <property type="match status" value="1"/>
</dbReference>
<dbReference type="AlphaFoldDB" id="S9U324"/>
<dbReference type="InterPro" id="IPR024156">
    <property type="entry name" value="Small_GTPase_ARF"/>
</dbReference>
<dbReference type="SMART" id="SM00177">
    <property type="entry name" value="ARF"/>
    <property type="match status" value="1"/>
</dbReference>
<dbReference type="Proteomes" id="UP000515908">
    <property type="component" value="Chromosome 14"/>
</dbReference>
<name>S9U324_9TRYP</name>
<keyword evidence="3 4" id="KW-0342">GTP-binding</keyword>
<dbReference type="InterPro" id="IPR005225">
    <property type="entry name" value="Small_GTP-bd"/>
</dbReference>